<name>A0A2H0W5Y1_9BACT</name>
<dbReference type="Proteomes" id="UP000231382">
    <property type="component" value="Unassembled WGS sequence"/>
</dbReference>
<feature type="transmembrane region" description="Helical" evidence="8">
    <location>
        <begin position="251"/>
        <end position="273"/>
    </location>
</feature>
<dbReference type="GO" id="GO:0005886">
    <property type="term" value="C:plasma membrane"/>
    <property type="evidence" value="ECO:0007669"/>
    <property type="project" value="UniProtKB-SubCell"/>
</dbReference>
<keyword evidence="3" id="KW-0328">Glycosyltransferase</keyword>
<protein>
    <recommendedName>
        <fullName evidence="9">Glycosyltransferase RgtA/B/C/D-like domain-containing protein</fullName>
    </recommendedName>
</protein>
<dbReference type="GO" id="GO:0016763">
    <property type="term" value="F:pentosyltransferase activity"/>
    <property type="evidence" value="ECO:0007669"/>
    <property type="project" value="TreeGrafter"/>
</dbReference>
<dbReference type="InterPro" id="IPR038731">
    <property type="entry name" value="RgtA/B/C-like"/>
</dbReference>
<keyword evidence="4" id="KW-0808">Transferase</keyword>
<gene>
    <name evidence="10" type="ORF">COT78_03355</name>
</gene>
<dbReference type="InterPro" id="IPR050297">
    <property type="entry name" value="LipidA_mod_glycosyltrf_83"/>
</dbReference>
<feature type="domain" description="Glycosyltransferase RgtA/B/C/D-like" evidence="9">
    <location>
        <begin position="127"/>
        <end position="234"/>
    </location>
</feature>
<sequence>MEKIKNYVSARKDFFTGLAVVLILLFMFALARSSSYGAFGDPGDSAIFDEIAHIPAGYTYVKDADYRLNPEHPPLVKSLAALPLVADKRIIGPEKDSSWPAIDQWGTGWYIIYQAGNNPKTVLGLSRLPMMLLMIFLGLFLFKWGRELFGRKVALVVLLLYAFYPDVLAHGRLVTTDVAAALGFTVATYCFTKVLKKISWKTIISAALALALAQLLKFSAILLFPIFLLLIFFKTFMNREKGKFWNNIWRYFKPFLLISILSVIFVWIVYVPFVRNTPPAVEHQLIETNLTDNPSTLGLRTFLHRFENNTILRGLGHYALGVFLVIGRVSGGNNTFIWGELSHKSIPYFFPLAWLLKTPIPIILLVFASVFAIILRWPKSKEKKWQLAIILTPIVVYWVVTLRGRLDIGIRHLMPTIPFVLLMIGYFIQPIINGGKKWQKTIIGLLVIYMMGSTLYNYPNFIAYFNEFTPKDQRYQRLVDSSLDWGQDLLRLKKYVDENNIKNIKVDYFGGSLPSYYIPQSTGWHSQNGPTSGWLAVSATFYQSSRLSGPEEGKWSYQWLDAFKPKAIIGGSILVFNISPEELEKNYPVSPYPITTIVAPTEDENNLIGL</sequence>
<evidence type="ECO:0000256" key="5">
    <source>
        <dbReference type="ARBA" id="ARBA00022692"/>
    </source>
</evidence>
<evidence type="ECO:0000256" key="1">
    <source>
        <dbReference type="ARBA" id="ARBA00004651"/>
    </source>
</evidence>
<dbReference type="GO" id="GO:0009103">
    <property type="term" value="P:lipopolysaccharide biosynthetic process"/>
    <property type="evidence" value="ECO:0007669"/>
    <property type="project" value="UniProtKB-ARBA"/>
</dbReference>
<dbReference type="AlphaFoldDB" id="A0A2H0W5Y1"/>
<feature type="transmembrane region" description="Helical" evidence="8">
    <location>
        <begin position="412"/>
        <end position="429"/>
    </location>
</feature>
<dbReference type="EMBL" id="PEZW01000021">
    <property type="protein sequence ID" value="PIS07482.1"/>
    <property type="molecule type" value="Genomic_DNA"/>
</dbReference>
<accession>A0A2H0W5Y1</accession>
<proteinExistence type="predicted"/>
<evidence type="ECO:0000256" key="4">
    <source>
        <dbReference type="ARBA" id="ARBA00022679"/>
    </source>
</evidence>
<evidence type="ECO:0000256" key="6">
    <source>
        <dbReference type="ARBA" id="ARBA00022989"/>
    </source>
</evidence>
<keyword evidence="7 8" id="KW-0472">Membrane</keyword>
<evidence type="ECO:0000313" key="11">
    <source>
        <dbReference type="Proteomes" id="UP000231382"/>
    </source>
</evidence>
<comment type="subcellular location">
    <subcellularLocation>
        <location evidence="1">Cell membrane</location>
        <topology evidence="1">Multi-pass membrane protein</topology>
    </subcellularLocation>
</comment>
<feature type="transmembrane region" description="Helical" evidence="8">
    <location>
        <begin position="441"/>
        <end position="458"/>
    </location>
</feature>
<evidence type="ECO:0000256" key="2">
    <source>
        <dbReference type="ARBA" id="ARBA00022475"/>
    </source>
</evidence>
<evidence type="ECO:0000259" key="9">
    <source>
        <dbReference type="Pfam" id="PF13231"/>
    </source>
</evidence>
<organism evidence="10 11">
    <name type="scientific">Candidatus Berkelbacteria bacterium CG10_big_fil_rev_8_21_14_0_10_43_13</name>
    <dbReference type="NCBI Taxonomy" id="1974514"/>
    <lineage>
        <taxon>Bacteria</taxon>
        <taxon>Candidatus Berkelbacteria</taxon>
    </lineage>
</organism>
<feature type="transmembrane region" description="Helical" evidence="8">
    <location>
        <begin position="203"/>
        <end position="231"/>
    </location>
</feature>
<evidence type="ECO:0000256" key="8">
    <source>
        <dbReference type="SAM" id="Phobius"/>
    </source>
</evidence>
<keyword evidence="2" id="KW-1003">Cell membrane</keyword>
<comment type="caution">
    <text evidence="10">The sequence shown here is derived from an EMBL/GenBank/DDBJ whole genome shotgun (WGS) entry which is preliminary data.</text>
</comment>
<feature type="transmembrane region" description="Helical" evidence="8">
    <location>
        <begin position="349"/>
        <end position="375"/>
    </location>
</feature>
<evidence type="ECO:0000256" key="7">
    <source>
        <dbReference type="ARBA" id="ARBA00023136"/>
    </source>
</evidence>
<feature type="transmembrane region" description="Helical" evidence="8">
    <location>
        <begin position="149"/>
        <end position="167"/>
    </location>
</feature>
<evidence type="ECO:0000256" key="3">
    <source>
        <dbReference type="ARBA" id="ARBA00022676"/>
    </source>
</evidence>
<feature type="transmembrane region" description="Helical" evidence="8">
    <location>
        <begin position="310"/>
        <end position="329"/>
    </location>
</feature>
<feature type="transmembrane region" description="Helical" evidence="8">
    <location>
        <begin position="122"/>
        <end position="142"/>
    </location>
</feature>
<dbReference type="PANTHER" id="PTHR33908">
    <property type="entry name" value="MANNOSYLTRANSFERASE YKCB-RELATED"/>
    <property type="match status" value="1"/>
</dbReference>
<dbReference type="Pfam" id="PF13231">
    <property type="entry name" value="PMT_2"/>
    <property type="match status" value="1"/>
</dbReference>
<reference evidence="11" key="1">
    <citation type="submission" date="2017-09" db="EMBL/GenBank/DDBJ databases">
        <title>Depth-based differentiation of microbial function through sediment-hosted aquifers and enrichment of novel symbionts in the deep terrestrial subsurface.</title>
        <authorList>
            <person name="Probst A.J."/>
            <person name="Ladd B."/>
            <person name="Jarett J.K."/>
            <person name="Geller-Mcgrath D.E."/>
            <person name="Sieber C.M.K."/>
            <person name="Emerson J.B."/>
            <person name="Anantharaman K."/>
            <person name="Thomas B.C."/>
            <person name="Malmstrom R."/>
            <person name="Stieglmeier M."/>
            <person name="Klingl A."/>
            <person name="Woyke T."/>
            <person name="Ryan C.M."/>
            <person name="Banfield J.F."/>
        </authorList>
    </citation>
    <scope>NUCLEOTIDE SEQUENCE [LARGE SCALE GENOMIC DNA]</scope>
</reference>
<keyword evidence="5 8" id="KW-0812">Transmembrane</keyword>
<keyword evidence="6 8" id="KW-1133">Transmembrane helix</keyword>
<dbReference type="PANTHER" id="PTHR33908:SF11">
    <property type="entry name" value="MEMBRANE PROTEIN"/>
    <property type="match status" value="1"/>
</dbReference>
<evidence type="ECO:0000313" key="10">
    <source>
        <dbReference type="EMBL" id="PIS07482.1"/>
    </source>
</evidence>
<feature type="transmembrane region" description="Helical" evidence="8">
    <location>
        <begin position="387"/>
        <end position="406"/>
    </location>
</feature>